<feature type="domain" description="Glycosyltransferase subfamily 4-like N-terminal" evidence="4">
    <location>
        <begin position="18"/>
        <end position="159"/>
    </location>
</feature>
<dbReference type="SUPFAM" id="SSF53756">
    <property type="entry name" value="UDP-Glycosyltransferase/glycogen phosphorylase"/>
    <property type="match status" value="1"/>
</dbReference>
<dbReference type="OrthoDB" id="9809227at2"/>
<name>A0A4R5KHU2_9MICC</name>
<dbReference type="PANTHER" id="PTHR12526">
    <property type="entry name" value="GLYCOSYLTRANSFERASE"/>
    <property type="match status" value="1"/>
</dbReference>
<dbReference type="RefSeq" id="WP_133204969.1">
    <property type="nucleotide sequence ID" value="NZ_SMRU01000016.1"/>
</dbReference>
<keyword evidence="1" id="KW-0328">Glycosyltransferase</keyword>
<dbReference type="PANTHER" id="PTHR12526:SF595">
    <property type="entry name" value="BLL5217 PROTEIN"/>
    <property type="match status" value="1"/>
</dbReference>
<organism evidence="5 6">
    <name type="scientific">Arthrobacter terricola</name>
    <dbReference type="NCBI Taxonomy" id="2547396"/>
    <lineage>
        <taxon>Bacteria</taxon>
        <taxon>Bacillati</taxon>
        <taxon>Actinomycetota</taxon>
        <taxon>Actinomycetes</taxon>
        <taxon>Micrococcales</taxon>
        <taxon>Micrococcaceae</taxon>
        <taxon>Arthrobacter</taxon>
    </lineage>
</organism>
<gene>
    <name evidence="5" type="ORF">E1809_14605</name>
</gene>
<evidence type="ECO:0000259" key="4">
    <source>
        <dbReference type="Pfam" id="PF13439"/>
    </source>
</evidence>
<dbReference type="AlphaFoldDB" id="A0A4R5KHU2"/>
<dbReference type="InterPro" id="IPR001296">
    <property type="entry name" value="Glyco_trans_1"/>
</dbReference>
<keyword evidence="6" id="KW-1185">Reference proteome</keyword>
<keyword evidence="2 5" id="KW-0808">Transferase</keyword>
<dbReference type="EMBL" id="SMRU01000016">
    <property type="protein sequence ID" value="TDF94315.1"/>
    <property type="molecule type" value="Genomic_DNA"/>
</dbReference>
<proteinExistence type="predicted"/>
<evidence type="ECO:0000313" key="6">
    <source>
        <dbReference type="Proteomes" id="UP000295511"/>
    </source>
</evidence>
<accession>A0A4R5KHU2</accession>
<dbReference type="Pfam" id="PF00534">
    <property type="entry name" value="Glycos_transf_1"/>
    <property type="match status" value="1"/>
</dbReference>
<evidence type="ECO:0000313" key="5">
    <source>
        <dbReference type="EMBL" id="TDF94315.1"/>
    </source>
</evidence>
<dbReference type="Gene3D" id="3.40.50.2000">
    <property type="entry name" value="Glycogen Phosphorylase B"/>
    <property type="match status" value="2"/>
</dbReference>
<protein>
    <submittedName>
        <fullName evidence="5">Glycosyltransferase family 4 protein</fullName>
    </submittedName>
</protein>
<reference evidence="5 6" key="1">
    <citation type="submission" date="2019-03" db="EMBL/GenBank/DDBJ databases">
        <title>Whole genome sequence of Arthrobacter sp JH1-1.</title>
        <authorList>
            <person name="Trinh H.N."/>
        </authorList>
    </citation>
    <scope>NUCLEOTIDE SEQUENCE [LARGE SCALE GENOMIC DNA]</scope>
    <source>
        <strain evidence="5 6">JH1-1</strain>
    </source>
</reference>
<sequence>MRIGLIAGPWITVPPITYGGTERVVDSLARGLVAAGHEVVLAAPADSECPVPRAPGMRDAEPAELGFTLSELSHVVRAYRGMGGVNLIHDHTLAGPLYGSRLVAAPVVTTIHSLLTPPAIDIYRAAAETVSIVAISRDQVSRVPELPVARIIHHGMDLSVVPEGSGKGGYACFVGRMSPDKGVAEAIAIAREAGIPLKIAVKMRAPDEKRYFEEVIQPLLGSNEELIGEISDADKYALMGEASVFLNPIRWAEPFGLVMIEALATGTPVVGTPVGAAPEIISDGVTGYLGSVDELAGLARSATALDRKACRTAVERNFSAARMVADHISLYEQILGKTLPSGSV</sequence>
<dbReference type="InterPro" id="IPR028098">
    <property type="entry name" value="Glyco_trans_4-like_N"/>
</dbReference>
<evidence type="ECO:0000259" key="3">
    <source>
        <dbReference type="Pfam" id="PF00534"/>
    </source>
</evidence>
<dbReference type="GO" id="GO:0016757">
    <property type="term" value="F:glycosyltransferase activity"/>
    <property type="evidence" value="ECO:0007669"/>
    <property type="project" value="UniProtKB-KW"/>
</dbReference>
<evidence type="ECO:0000256" key="2">
    <source>
        <dbReference type="ARBA" id="ARBA00022679"/>
    </source>
</evidence>
<comment type="caution">
    <text evidence="5">The sequence shown here is derived from an EMBL/GenBank/DDBJ whole genome shotgun (WGS) entry which is preliminary data.</text>
</comment>
<dbReference type="CDD" id="cd03802">
    <property type="entry name" value="GT4_AviGT4-like"/>
    <property type="match status" value="1"/>
</dbReference>
<dbReference type="Pfam" id="PF13439">
    <property type="entry name" value="Glyco_transf_4"/>
    <property type="match status" value="1"/>
</dbReference>
<dbReference type="Proteomes" id="UP000295511">
    <property type="component" value="Unassembled WGS sequence"/>
</dbReference>
<evidence type="ECO:0000256" key="1">
    <source>
        <dbReference type="ARBA" id="ARBA00022676"/>
    </source>
</evidence>
<feature type="domain" description="Glycosyl transferase family 1" evidence="3">
    <location>
        <begin position="168"/>
        <end position="293"/>
    </location>
</feature>